<name>A0A8D2L1P3_VARKO</name>
<dbReference type="GO" id="GO:0005730">
    <property type="term" value="C:nucleolus"/>
    <property type="evidence" value="ECO:0007669"/>
    <property type="project" value="TreeGrafter"/>
</dbReference>
<proteinExistence type="predicted"/>
<feature type="region of interest" description="Disordered" evidence="1">
    <location>
        <begin position="1"/>
        <end position="46"/>
    </location>
</feature>
<dbReference type="GO" id="GO:0003723">
    <property type="term" value="F:RNA binding"/>
    <property type="evidence" value="ECO:0007669"/>
    <property type="project" value="TreeGrafter"/>
</dbReference>
<dbReference type="CTD" id="51406"/>
<reference evidence="3" key="1">
    <citation type="submission" date="2025-08" db="UniProtKB">
        <authorList>
            <consortium name="Ensembl"/>
        </authorList>
    </citation>
    <scope>IDENTIFICATION</scope>
</reference>
<dbReference type="GeneID" id="123021674"/>
<protein>
    <submittedName>
        <fullName evidence="3">Nucleolar protein 7</fullName>
    </submittedName>
</protein>
<dbReference type="OMA" id="WACKEKA"/>
<dbReference type="KEGG" id="vko:123021674"/>
<dbReference type="Proteomes" id="UP000694545">
    <property type="component" value="Unplaced"/>
</dbReference>
<sequence length="228" mass="26056">MVARRSRAARAGKEAQAEPAAFSSAVEEEEEEESDEAPEEVTFENARVAAEEARRLAGERARREKTLLKEKRRLKEELFKEQKKRKLLPENVLELLASSAQNSKNQPFDTPEQDQNIENDLESECGDTAEDGEKDILATKLQESYMAMRLKDQDLTNRQQQEAKAFIQRHLYGAGCNRTTANEYFSVKNKKSTVKKAAVQFVSKSWGKKKKQKAKQFKQRWVSSTLIA</sequence>
<dbReference type="RefSeq" id="XP_044282613.1">
    <property type="nucleotide sequence ID" value="XM_044426678.1"/>
</dbReference>
<dbReference type="Ensembl" id="ENSVKKT00000015837.1">
    <property type="protein sequence ID" value="ENSVKKP00000015467.1"/>
    <property type="gene ID" value="ENSVKKG00000010586.1"/>
</dbReference>
<accession>A0A8D2L1P3</accession>
<dbReference type="InterPro" id="IPR012579">
    <property type="entry name" value="NOL7_C"/>
</dbReference>
<organism evidence="3 4">
    <name type="scientific">Varanus komodoensis</name>
    <name type="common">Komodo dragon</name>
    <dbReference type="NCBI Taxonomy" id="61221"/>
    <lineage>
        <taxon>Eukaryota</taxon>
        <taxon>Metazoa</taxon>
        <taxon>Chordata</taxon>
        <taxon>Craniata</taxon>
        <taxon>Vertebrata</taxon>
        <taxon>Euteleostomi</taxon>
        <taxon>Lepidosauria</taxon>
        <taxon>Squamata</taxon>
        <taxon>Bifurcata</taxon>
        <taxon>Unidentata</taxon>
        <taxon>Episquamata</taxon>
        <taxon>Toxicofera</taxon>
        <taxon>Anguimorpha</taxon>
        <taxon>Paleoanguimorpha</taxon>
        <taxon>Varanoidea</taxon>
        <taxon>Varanidae</taxon>
        <taxon>Varanus</taxon>
    </lineage>
</organism>
<feature type="compositionally biased region" description="Acidic residues" evidence="1">
    <location>
        <begin position="26"/>
        <end position="42"/>
    </location>
</feature>
<dbReference type="PANTHER" id="PTHR32337">
    <property type="entry name" value="NUCLEOLAR PROTEIN 7"/>
    <property type="match status" value="1"/>
</dbReference>
<dbReference type="Pfam" id="PF08157">
    <property type="entry name" value="NUC129"/>
    <property type="match status" value="1"/>
</dbReference>
<evidence type="ECO:0000313" key="3">
    <source>
        <dbReference type="Ensembl" id="ENSVKKP00000015467.1"/>
    </source>
</evidence>
<feature type="domain" description="U3 small nucleolar RNA-associated protein NOL7 C-terminal" evidence="2">
    <location>
        <begin position="145"/>
        <end position="207"/>
    </location>
</feature>
<dbReference type="AlphaFoldDB" id="A0A8D2L1P3"/>
<feature type="compositionally biased region" description="Basic residues" evidence="1">
    <location>
        <begin position="1"/>
        <end position="10"/>
    </location>
</feature>
<gene>
    <name evidence="3" type="primary">NOL7</name>
</gene>
<dbReference type="PANTHER" id="PTHR32337:SF2">
    <property type="entry name" value="NUCLEOLAR PROTEIN 7"/>
    <property type="match status" value="1"/>
</dbReference>
<evidence type="ECO:0000313" key="4">
    <source>
        <dbReference type="Proteomes" id="UP000694545"/>
    </source>
</evidence>
<dbReference type="OrthoDB" id="9907143at2759"/>
<reference evidence="3" key="2">
    <citation type="submission" date="2025-09" db="UniProtKB">
        <authorList>
            <consortium name="Ensembl"/>
        </authorList>
    </citation>
    <scope>IDENTIFICATION</scope>
</reference>
<evidence type="ECO:0000259" key="2">
    <source>
        <dbReference type="Pfam" id="PF08157"/>
    </source>
</evidence>
<evidence type="ECO:0000256" key="1">
    <source>
        <dbReference type="SAM" id="MobiDB-lite"/>
    </source>
</evidence>
<keyword evidence="4" id="KW-1185">Reference proteome</keyword>